<accession>A0ACB9INY1</accession>
<protein>
    <submittedName>
        <fullName evidence="1">Uncharacterized protein</fullName>
    </submittedName>
</protein>
<dbReference type="Proteomes" id="UP001056120">
    <property type="component" value="Linkage Group LG07"/>
</dbReference>
<reference evidence="1 2" key="2">
    <citation type="journal article" date="2022" name="Mol. Ecol. Resour.">
        <title>The genomes of chicory, endive, great burdock and yacon provide insights into Asteraceae paleo-polyploidization history and plant inulin production.</title>
        <authorList>
            <person name="Fan W."/>
            <person name="Wang S."/>
            <person name="Wang H."/>
            <person name="Wang A."/>
            <person name="Jiang F."/>
            <person name="Liu H."/>
            <person name="Zhao H."/>
            <person name="Xu D."/>
            <person name="Zhang Y."/>
        </authorList>
    </citation>
    <scope>NUCLEOTIDE SEQUENCE [LARGE SCALE GENOMIC DNA]</scope>
    <source>
        <strain evidence="2">cv. Yunnan</strain>
        <tissue evidence="1">Leaves</tissue>
    </source>
</reference>
<dbReference type="EMBL" id="CM042024">
    <property type="protein sequence ID" value="KAI3809782.1"/>
    <property type="molecule type" value="Genomic_DNA"/>
</dbReference>
<keyword evidence="2" id="KW-1185">Reference proteome</keyword>
<organism evidence="1 2">
    <name type="scientific">Smallanthus sonchifolius</name>
    <dbReference type="NCBI Taxonomy" id="185202"/>
    <lineage>
        <taxon>Eukaryota</taxon>
        <taxon>Viridiplantae</taxon>
        <taxon>Streptophyta</taxon>
        <taxon>Embryophyta</taxon>
        <taxon>Tracheophyta</taxon>
        <taxon>Spermatophyta</taxon>
        <taxon>Magnoliopsida</taxon>
        <taxon>eudicotyledons</taxon>
        <taxon>Gunneridae</taxon>
        <taxon>Pentapetalae</taxon>
        <taxon>asterids</taxon>
        <taxon>campanulids</taxon>
        <taxon>Asterales</taxon>
        <taxon>Asteraceae</taxon>
        <taxon>Asteroideae</taxon>
        <taxon>Heliantheae alliance</taxon>
        <taxon>Millerieae</taxon>
        <taxon>Smallanthus</taxon>
    </lineage>
</organism>
<evidence type="ECO:0000313" key="2">
    <source>
        <dbReference type="Proteomes" id="UP001056120"/>
    </source>
</evidence>
<sequence length="156" mass="17109">MVSHEDLWLIATNINPSGSVPAQDGAVTVTYEEEVKVLPRVRRSNLVPTPPRTEALGNPELLKTWPFDVLAQPVPLEKASSLKASCQARAMECERQIIVVSWSSYEHTRKGASRAFGFVSIMRQSFKASSAPDPDSAFDFSSQVVSEVHPTASPKK</sequence>
<comment type="caution">
    <text evidence="1">The sequence shown here is derived from an EMBL/GenBank/DDBJ whole genome shotgun (WGS) entry which is preliminary data.</text>
</comment>
<evidence type="ECO:0000313" key="1">
    <source>
        <dbReference type="EMBL" id="KAI3809782.1"/>
    </source>
</evidence>
<reference evidence="2" key="1">
    <citation type="journal article" date="2022" name="Mol. Ecol. Resour.">
        <title>The genomes of chicory, endive, great burdock and yacon provide insights into Asteraceae palaeo-polyploidization history and plant inulin production.</title>
        <authorList>
            <person name="Fan W."/>
            <person name="Wang S."/>
            <person name="Wang H."/>
            <person name="Wang A."/>
            <person name="Jiang F."/>
            <person name="Liu H."/>
            <person name="Zhao H."/>
            <person name="Xu D."/>
            <person name="Zhang Y."/>
        </authorList>
    </citation>
    <scope>NUCLEOTIDE SEQUENCE [LARGE SCALE GENOMIC DNA]</scope>
    <source>
        <strain evidence="2">cv. Yunnan</strain>
    </source>
</reference>
<gene>
    <name evidence="1" type="ORF">L1987_19382</name>
</gene>
<proteinExistence type="predicted"/>
<name>A0ACB9INY1_9ASTR</name>